<dbReference type="Proteomes" id="UP000464884">
    <property type="component" value="Chromosome"/>
</dbReference>
<keyword evidence="2" id="KW-1133">Transmembrane helix</keyword>
<evidence type="ECO:0000313" key="5">
    <source>
        <dbReference type="EMBL" id="QHB62719.1"/>
    </source>
</evidence>
<dbReference type="PANTHER" id="PTHR24094:SF15">
    <property type="entry name" value="AMP-DEPENDENT SYNTHETASE_LIGASE DOMAIN-CONTAINING PROTEIN-RELATED"/>
    <property type="match status" value="1"/>
</dbReference>
<dbReference type="RefSeq" id="WP_159140619.1">
    <property type="nucleotide sequence ID" value="NZ_CP047129.1"/>
</dbReference>
<proteinExistence type="predicted"/>
<accession>A0A6I6R021</accession>
<evidence type="ECO:0000256" key="3">
    <source>
        <dbReference type="SAM" id="SignalP"/>
    </source>
</evidence>
<feature type="transmembrane region" description="Helical" evidence="2">
    <location>
        <begin position="532"/>
        <end position="555"/>
    </location>
</feature>
<dbReference type="PANTHER" id="PTHR24094">
    <property type="entry name" value="SECRETED PROTEIN"/>
    <property type="match status" value="1"/>
</dbReference>
<keyword evidence="2" id="KW-0472">Membrane</keyword>
<protein>
    <recommendedName>
        <fullName evidence="4">GmrSD restriction endonucleases C-terminal domain-containing protein</fullName>
    </recommendedName>
</protein>
<name>A0A6I6R021_BIFAD</name>
<feature type="domain" description="GmrSD restriction endonucleases C-terminal" evidence="4">
    <location>
        <begin position="120"/>
        <end position="221"/>
    </location>
</feature>
<evidence type="ECO:0000313" key="6">
    <source>
        <dbReference type="Proteomes" id="UP000464884"/>
    </source>
</evidence>
<feature type="compositionally biased region" description="Basic and acidic residues" evidence="1">
    <location>
        <begin position="502"/>
        <end position="519"/>
    </location>
</feature>
<keyword evidence="3" id="KW-0732">Signal</keyword>
<gene>
    <name evidence="5" type="ORF">F3K97_05180</name>
</gene>
<feature type="signal peptide" evidence="3">
    <location>
        <begin position="1"/>
        <end position="25"/>
    </location>
</feature>
<reference evidence="5 6" key="1">
    <citation type="submission" date="2019-12" db="EMBL/GenBank/DDBJ databases">
        <title>Draft Genome Sequence of Bifidobacterium adolescentis ZJ2.</title>
        <authorList>
            <person name="Jin Z."/>
        </authorList>
    </citation>
    <scope>NUCLEOTIDE SEQUENCE [LARGE SCALE GENOMIC DNA]</scope>
    <source>
        <strain evidence="5 6">ZJ2</strain>
    </source>
</reference>
<dbReference type="Pfam" id="PF07510">
    <property type="entry name" value="GmrSD_C"/>
    <property type="match status" value="1"/>
</dbReference>
<dbReference type="InterPro" id="IPR011089">
    <property type="entry name" value="GmrSD_C"/>
</dbReference>
<feature type="chain" id="PRO_5026342244" description="GmrSD restriction endonucleases C-terminal domain-containing protein" evidence="3">
    <location>
        <begin position="26"/>
        <end position="560"/>
    </location>
</feature>
<organism evidence="5 6">
    <name type="scientific">Bifidobacterium adolescentis</name>
    <dbReference type="NCBI Taxonomy" id="1680"/>
    <lineage>
        <taxon>Bacteria</taxon>
        <taxon>Bacillati</taxon>
        <taxon>Actinomycetota</taxon>
        <taxon>Actinomycetes</taxon>
        <taxon>Bifidobacteriales</taxon>
        <taxon>Bifidobacteriaceae</taxon>
        <taxon>Bifidobacterium</taxon>
    </lineage>
</organism>
<evidence type="ECO:0000256" key="2">
    <source>
        <dbReference type="SAM" id="Phobius"/>
    </source>
</evidence>
<evidence type="ECO:0000256" key="1">
    <source>
        <dbReference type="SAM" id="MobiDB-lite"/>
    </source>
</evidence>
<dbReference type="EMBL" id="CP047129">
    <property type="protein sequence ID" value="QHB62719.1"/>
    <property type="molecule type" value="Genomic_DNA"/>
</dbReference>
<sequence length="560" mass="58143">MMNRFIPLSAVALSAAMLMPLSAQAAVNDPTSIPTGESAVRVLSTLAVADQTDVSSDRKDHDWANAADGKHAAYNTRDLVLDRDLSGTTHKANGRVATGTLDPEPYTGGIVHFVQGKANKAEGGSASATDGGIQIDHVVAYAEAYNSGLKDRTEEQRDAYYTDPDALLAVQARANNAKKDADAAGWMPSWDAFRCDYAALQIGIKAKYSLTVDQKEHDALASTLAQCPAQKVVSTSQVKPLAADLRSGGSTGDGQSETYSVEDLKSIRFTATPRKGDYRSDELDFDADTVVSVDGSSLPEGWKVIQTAVGGAFTPSMGGYRTSLAVYDSTADVIAPDGATVKSYRLHSTPFLDTAMTVAGAAASNGKAAIPQADFDKLSSSDLAVTGAPSIEGVTAEPSVTANADGTKTTQILFVRNDVVIWRLEAAVSAEASKYSADDLKGLAFTVDGKPWGGNDLADPSALTWSGLPDGWTVADSTKDGIRTLAFTAPDGTVVRTVRVGTPHDADKPKTDGTTDKASDTVASEPLASTGVGAMGALALFATLVLAAGAGLALASHGRD</sequence>
<feature type="region of interest" description="Disordered" evidence="1">
    <location>
        <begin position="500"/>
        <end position="522"/>
    </location>
</feature>
<keyword evidence="2" id="KW-0812">Transmembrane</keyword>
<dbReference type="AlphaFoldDB" id="A0A6I6R021"/>
<evidence type="ECO:0000259" key="4">
    <source>
        <dbReference type="Pfam" id="PF07510"/>
    </source>
</evidence>